<dbReference type="STRING" id="7234.B4IRV0"/>
<evidence type="ECO:0000313" key="2">
    <source>
        <dbReference type="EMBL" id="EDW39414.1"/>
    </source>
</evidence>
<dbReference type="Gene3D" id="2.30.42.10">
    <property type="match status" value="1"/>
</dbReference>
<dbReference type="OrthoDB" id="64867at2759"/>
<dbReference type="InterPro" id="IPR047138">
    <property type="entry name" value="RHPN1_2"/>
</dbReference>
<proteinExistence type="predicted"/>
<dbReference type="EMBL" id="CH696126">
    <property type="protein sequence ID" value="EDW39414.1"/>
    <property type="molecule type" value="Genomic_DNA"/>
</dbReference>
<reference evidence="2 3" key="1">
    <citation type="journal article" date="2007" name="Nature">
        <title>Evolution of genes and genomes on the Drosophila phylogeny.</title>
        <authorList>
            <consortium name="Drosophila 12 Genomes Consortium"/>
            <person name="Clark A.G."/>
            <person name="Eisen M.B."/>
            <person name="Smith D.R."/>
            <person name="Bergman C.M."/>
            <person name="Oliver B."/>
            <person name="Markow T.A."/>
            <person name="Kaufman T.C."/>
            <person name="Kellis M."/>
            <person name="Gelbart W."/>
            <person name="Iyer V.N."/>
            <person name="Pollard D.A."/>
            <person name="Sackton T.B."/>
            <person name="Larracuente A.M."/>
            <person name="Singh N.D."/>
            <person name="Abad J.P."/>
            <person name="Abt D.N."/>
            <person name="Adryan B."/>
            <person name="Aguade M."/>
            <person name="Akashi H."/>
            <person name="Anderson W.W."/>
            <person name="Aquadro C.F."/>
            <person name="Ardell D.H."/>
            <person name="Arguello R."/>
            <person name="Artieri C.G."/>
            <person name="Barbash D.A."/>
            <person name="Barker D."/>
            <person name="Barsanti P."/>
            <person name="Batterham P."/>
            <person name="Batzoglou S."/>
            <person name="Begun D."/>
            <person name="Bhutkar A."/>
            <person name="Blanco E."/>
            <person name="Bosak S.A."/>
            <person name="Bradley R.K."/>
            <person name="Brand A.D."/>
            <person name="Brent M.R."/>
            <person name="Brooks A.N."/>
            <person name="Brown R.H."/>
            <person name="Butlin R.K."/>
            <person name="Caggese C."/>
            <person name="Calvi B.R."/>
            <person name="Bernardo de Carvalho A."/>
            <person name="Caspi A."/>
            <person name="Castrezana S."/>
            <person name="Celniker S.E."/>
            <person name="Chang J.L."/>
            <person name="Chapple C."/>
            <person name="Chatterji S."/>
            <person name="Chinwalla A."/>
            <person name="Civetta A."/>
            <person name="Clifton S.W."/>
            <person name="Comeron J.M."/>
            <person name="Costello J.C."/>
            <person name="Coyne J.A."/>
            <person name="Daub J."/>
            <person name="David R.G."/>
            <person name="Delcher A.L."/>
            <person name="Delehaunty K."/>
            <person name="Do C.B."/>
            <person name="Ebling H."/>
            <person name="Edwards K."/>
            <person name="Eickbush T."/>
            <person name="Evans J.D."/>
            <person name="Filipski A."/>
            <person name="Findeiss S."/>
            <person name="Freyhult E."/>
            <person name="Fulton L."/>
            <person name="Fulton R."/>
            <person name="Garcia A.C."/>
            <person name="Gardiner A."/>
            <person name="Garfield D.A."/>
            <person name="Garvin B.E."/>
            <person name="Gibson G."/>
            <person name="Gilbert D."/>
            <person name="Gnerre S."/>
            <person name="Godfrey J."/>
            <person name="Good R."/>
            <person name="Gotea V."/>
            <person name="Gravely B."/>
            <person name="Greenberg A.J."/>
            <person name="Griffiths-Jones S."/>
            <person name="Gross S."/>
            <person name="Guigo R."/>
            <person name="Gustafson E.A."/>
            <person name="Haerty W."/>
            <person name="Hahn M.W."/>
            <person name="Halligan D.L."/>
            <person name="Halpern A.L."/>
            <person name="Halter G.M."/>
            <person name="Han M.V."/>
            <person name="Heger A."/>
            <person name="Hillier L."/>
            <person name="Hinrichs A.S."/>
            <person name="Holmes I."/>
            <person name="Hoskins R.A."/>
            <person name="Hubisz M.J."/>
            <person name="Hultmark D."/>
            <person name="Huntley M.A."/>
            <person name="Jaffe D.B."/>
            <person name="Jagadeeshan S."/>
            <person name="Jeck W.R."/>
            <person name="Johnson J."/>
            <person name="Jones C.D."/>
            <person name="Jordan W.C."/>
            <person name="Karpen G.H."/>
            <person name="Kataoka E."/>
            <person name="Keightley P.D."/>
            <person name="Kheradpour P."/>
            <person name="Kirkness E.F."/>
            <person name="Koerich L.B."/>
            <person name="Kristiansen K."/>
            <person name="Kudrna D."/>
            <person name="Kulathinal R.J."/>
            <person name="Kumar S."/>
            <person name="Kwok R."/>
            <person name="Lander E."/>
            <person name="Langley C.H."/>
            <person name="Lapoint R."/>
            <person name="Lazzaro B.P."/>
            <person name="Lee S.J."/>
            <person name="Levesque L."/>
            <person name="Li R."/>
            <person name="Lin C.F."/>
            <person name="Lin M.F."/>
            <person name="Lindblad-Toh K."/>
            <person name="Llopart A."/>
            <person name="Long M."/>
            <person name="Low L."/>
            <person name="Lozovsky E."/>
            <person name="Lu J."/>
            <person name="Luo M."/>
            <person name="Machado C.A."/>
            <person name="Makalowski W."/>
            <person name="Marzo M."/>
            <person name="Matsuda M."/>
            <person name="Matzkin L."/>
            <person name="McAllister B."/>
            <person name="McBride C.S."/>
            <person name="McKernan B."/>
            <person name="McKernan K."/>
            <person name="Mendez-Lago M."/>
            <person name="Minx P."/>
            <person name="Mollenhauer M.U."/>
            <person name="Montooth K."/>
            <person name="Mount S.M."/>
            <person name="Mu X."/>
            <person name="Myers E."/>
            <person name="Negre B."/>
            <person name="Newfeld S."/>
            <person name="Nielsen R."/>
            <person name="Noor M.A."/>
            <person name="O'Grady P."/>
            <person name="Pachter L."/>
            <person name="Papaceit M."/>
            <person name="Parisi M.J."/>
            <person name="Parisi M."/>
            <person name="Parts L."/>
            <person name="Pedersen J.S."/>
            <person name="Pesole G."/>
            <person name="Phillippy A.M."/>
            <person name="Ponting C.P."/>
            <person name="Pop M."/>
            <person name="Porcelli D."/>
            <person name="Powell J.R."/>
            <person name="Prohaska S."/>
            <person name="Pruitt K."/>
            <person name="Puig M."/>
            <person name="Quesneville H."/>
            <person name="Ram K.R."/>
            <person name="Rand D."/>
            <person name="Rasmussen M.D."/>
            <person name="Reed L.K."/>
            <person name="Reenan R."/>
            <person name="Reily A."/>
            <person name="Remington K.A."/>
            <person name="Rieger T.T."/>
            <person name="Ritchie M.G."/>
            <person name="Robin C."/>
            <person name="Rogers Y.H."/>
            <person name="Rohde C."/>
            <person name="Rozas J."/>
            <person name="Rubenfield M.J."/>
            <person name="Ruiz A."/>
            <person name="Russo S."/>
            <person name="Salzberg S.L."/>
            <person name="Sanchez-Gracia A."/>
            <person name="Saranga D.J."/>
            <person name="Sato H."/>
            <person name="Schaeffer S.W."/>
            <person name="Schatz M.C."/>
            <person name="Schlenke T."/>
            <person name="Schwartz R."/>
            <person name="Segarra C."/>
            <person name="Singh R.S."/>
            <person name="Sirot L."/>
            <person name="Sirota M."/>
            <person name="Sisneros N.B."/>
            <person name="Smith C.D."/>
            <person name="Smith T.F."/>
            <person name="Spieth J."/>
            <person name="Stage D.E."/>
            <person name="Stark A."/>
            <person name="Stephan W."/>
            <person name="Strausberg R.L."/>
            <person name="Strempel S."/>
            <person name="Sturgill D."/>
            <person name="Sutton G."/>
            <person name="Sutton G.G."/>
            <person name="Tao W."/>
            <person name="Teichmann S."/>
            <person name="Tobari Y.N."/>
            <person name="Tomimura Y."/>
            <person name="Tsolas J.M."/>
            <person name="Valente V.L."/>
            <person name="Venter E."/>
            <person name="Venter J.C."/>
            <person name="Vicario S."/>
            <person name="Vieira F.G."/>
            <person name="Vilella A.J."/>
            <person name="Villasante A."/>
            <person name="Walenz B."/>
            <person name="Wang J."/>
            <person name="Wasserman M."/>
            <person name="Watts T."/>
            <person name="Wilson D."/>
            <person name="Wilson R.K."/>
            <person name="Wing R.A."/>
            <person name="Wolfner M.F."/>
            <person name="Wong A."/>
            <person name="Wong G.K."/>
            <person name="Wu C.I."/>
            <person name="Wu G."/>
            <person name="Yamamoto D."/>
            <person name="Yang H.P."/>
            <person name="Yang S.P."/>
            <person name="Yorke J.A."/>
            <person name="Yoshida K."/>
            <person name="Zdobnov E."/>
            <person name="Zhang P."/>
            <person name="Zhang Y."/>
            <person name="Zimin A.V."/>
            <person name="Baldwin J."/>
            <person name="Abdouelleil A."/>
            <person name="Abdulkadir J."/>
            <person name="Abebe A."/>
            <person name="Abera B."/>
            <person name="Abreu J."/>
            <person name="Acer S.C."/>
            <person name="Aftuck L."/>
            <person name="Alexander A."/>
            <person name="An P."/>
            <person name="Anderson E."/>
            <person name="Anderson S."/>
            <person name="Arachi H."/>
            <person name="Azer M."/>
            <person name="Bachantsang P."/>
            <person name="Barry A."/>
            <person name="Bayul T."/>
            <person name="Berlin A."/>
            <person name="Bessette D."/>
            <person name="Bloom T."/>
            <person name="Blye J."/>
            <person name="Boguslavskiy L."/>
            <person name="Bonnet C."/>
            <person name="Boukhgalter B."/>
            <person name="Bourzgui I."/>
            <person name="Brown A."/>
            <person name="Cahill P."/>
            <person name="Channer S."/>
            <person name="Cheshatsang Y."/>
            <person name="Chuda L."/>
            <person name="Citroen M."/>
            <person name="Collymore A."/>
            <person name="Cooke P."/>
            <person name="Costello M."/>
            <person name="D'Aco K."/>
            <person name="Daza R."/>
            <person name="De Haan G."/>
            <person name="DeGray S."/>
            <person name="DeMaso C."/>
            <person name="Dhargay N."/>
            <person name="Dooley K."/>
            <person name="Dooley E."/>
            <person name="Doricent M."/>
            <person name="Dorje P."/>
            <person name="Dorjee K."/>
            <person name="Dupes A."/>
            <person name="Elong R."/>
            <person name="Falk J."/>
            <person name="Farina A."/>
            <person name="Faro S."/>
            <person name="Ferguson D."/>
            <person name="Fisher S."/>
            <person name="Foley C.D."/>
            <person name="Franke A."/>
            <person name="Friedrich D."/>
            <person name="Gadbois L."/>
            <person name="Gearin G."/>
            <person name="Gearin C.R."/>
            <person name="Giannoukos G."/>
            <person name="Goode T."/>
            <person name="Graham J."/>
            <person name="Grandbois E."/>
            <person name="Grewal S."/>
            <person name="Gyaltsen K."/>
            <person name="Hafez N."/>
            <person name="Hagos B."/>
            <person name="Hall J."/>
            <person name="Henson C."/>
            <person name="Hollinger A."/>
            <person name="Honan T."/>
            <person name="Huard M.D."/>
            <person name="Hughes L."/>
            <person name="Hurhula B."/>
            <person name="Husby M.E."/>
            <person name="Kamat A."/>
            <person name="Kanga B."/>
            <person name="Kashin S."/>
            <person name="Khazanovich D."/>
            <person name="Kisner P."/>
            <person name="Lance K."/>
            <person name="Lara M."/>
            <person name="Lee W."/>
            <person name="Lennon N."/>
            <person name="Letendre F."/>
            <person name="LeVine R."/>
            <person name="Lipovsky A."/>
            <person name="Liu X."/>
            <person name="Liu J."/>
            <person name="Liu S."/>
            <person name="Lokyitsang T."/>
            <person name="Lokyitsang Y."/>
            <person name="Lubonja R."/>
            <person name="Lui A."/>
            <person name="MacDonald P."/>
            <person name="Magnisalis V."/>
            <person name="Maru K."/>
            <person name="Matthews C."/>
            <person name="McCusker W."/>
            <person name="McDonough S."/>
            <person name="Mehta T."/>
            <person name="Meldrim J."/>
            <person name="Meneus L."/>
            <person name="Mihai O."/>
            <person name="Mihalev A."/>
            <person name="Mihova T."/>
            <person name="Mittelman R."/>
            <person name="Mlenga V."/>
            <person name="Montmayeur A."/>
            <person name="Mulrain L."/>
            <person name="Navidi A."/>
            <person name="Naylor J."/>
            <person name="Negash T."/>
            <person name="Nguyen T."/>
            <person name="Nguyen N."/>
            <person name="Nicol R."/>
            <person name="Norbu C."/>
            <person name="Norbu N."/>
            <person name="Novod N."/>
            <person name="O'Neill B."/>
            <person name="Osman S."/>
            <person name="Markiewicz E."/>
            <person name="Oyono O.L."/>
            <person name="Patti C."/>
            <person name="Phunkhang P."/>
            <person name="Pierre F."/>
            <person name="Priest M."/>
            <person name="Raghuraman S."/>
            <person name="Rege F."/>
            <person name="Reyes R."/>
            <person name="Rise C."/>
            <person name="Rogov P."/>
            <person name="Ross K."/>
            <person name="Ryan E."/>
            <person name="Settipalli S."/>
            <person name="Shea T."/>
            <person name="Sherpa N."/>
            <person name="Shi L."/>
            <person name="Shih D."/>
            <person name="Sparrow T."/>
            <person name="Spaulding J."/>
            <person name="Stalker J."/>
            <person name="Stange-Thomann N."/>
            <person name="Stavropoulos S."/>
            <person name="Stone C."/>
            <person name="Strader C."/>
            <person name="Tesfaye S."/>
            <person name="Thomson T."/>
            <person name="Thoulutsang Y."/>
            <person name="Thoulutsang D."/>
            <person name="Topham K."/>
            <person name="Topping I."/>
            <person name="Tsamla T."/>
            <person name="Vassiliev H."/>
            <person name="Vo A."/>
            <person name="Wangchuk T."/>
            <person name="Wangdi T."/>
            <person name="Weiand M."/>
            <person name="Wilkinson J."/>
            <person name="Wilson A."/>
            <person name="Yadav S."/>
            <person name="Young G."/>
            <person name="Yu Q."/>
            <person name="Zembek L."/>
            <person name="Zhong D."/>
            <person name="Zimmer A."/>
            <person name="Zwirko Z."/>
            <person name="Jaffe D.B."/>
            <person name="Alvarez P."/>
            <person name="Brockman W."/>
            <person name="Butler J."/>
            <person name="Chin C."/>
            <person name="Gnerre S."/>
            <person name="Grabherr M."/>
            <person name="Kleber M."/>
            <person name="Mauceli E."/>
            <person name="MacCallum I."/>
        </authorList>
    </citation>
    <scope>NUCLEOTIDE SEQUENCE [LARGE SCALE GENOMIC DNA]</scope>
    <source>
        <strain evidence="3">MSH-3 / Tucson 14011-0111.49</strain>
    </source>
</reference>
<dbReference type="InterPro" id="IPR036034">
    <property type="entry name" value="PDZ_sf"/>
</dbReference>
<evidence type="ECO:0000313" key="3">
    <source>
        <dbReference type="Proteomes" id="UP000008744"/>
    </source>
</evidence>
<dbReference type="OMA" id="NKHESYD"/>
<dbReference type="HOGENOM" id="CLU_1075929_0_0_1"/>
<evidence type="ECO:0000259" key="1">
    <source>
        <dbReference type="PROSITE" id="PS50106"/>
    </source>
</evidence>
<protein>
    <submittedName>
        <fullName evidence="2">GL15664</fullName>
    </submittedName>
</protein>
<dbReference type="AlphaFoldDB" id="B4IRV0"/>
<organism evidence="3">
    <name type="scientific">Drosophila persimilis</name>
    <name type="common">Fruit fly</name>
    <dbReference type="NCBI Taxonomy" id="7234"/>
    <lineage>
        <taxon>Eukaryota</taxon>
        <taxon>Metazoa</taxon>
        <taxon>Ecdysozoa</taxon>
        <taxon>Arthropoda</taxon>
        <taxon>Hexapoda</taxon>
        <taxon>Insecta</taxon>
        <taxon>Pterygota</taxon>
        <taxon>Neoptera</taxon>
        <taxon>Endopterygota</taxon>
        <taxon>Diptera</taxon>
        <taxon>Brachycera</taxon>
        <taxon>Muscomorpha</taxon>
        <taxon>Ephydroidea</taxon>
        <taxon>Drosophilidae</taxon>
        <taxon>Drosophila</taxon>
        <taxon>Sophophora</taxon>
    </lineage>
</organism>
<sequence>EHVCHAVQCESNEDSVSSCDKAHSLREALASYEEAQRLQRMCRFLKNKTSLTQAIKEANYQAQEEYENFRIRASANKVDESYDLVERVVEASSKFTLTLTGPDFTSYKVEDPFKRLGPIAIFSARRHWTAPRCVRLQKGSAICHDFSAFPCDTVTTRVAHEKDCRQYKEEIENFGFQVSGDSPVIIAHVEINSLADLGGIKEGDFVVEIEGMDVKWFSHQQVVHLIQSCGSVLELKVITPMDRNYLKVCSKTLHIFIPI</sequence>
<dbReference type="eggNOG" id="KOG2220">
    <property type="taxonomic scope" value="Eukaryota"/>
</dbReference>
<dbReference type="InterPro" id="IPR001478">
    <property type="entry name" value="PDZ"/>
</dbReference>
<dbReference type="SMART" id="SM00228">
    <property type="entry name" value="PDZ"/>
    <property type="match status" value="1"/>
</dbReference>
<dbReference type="Pfam" id="PF00595">
    <property type="entry name" value="PDZ"/>
    <property type="match status" value="1"/>
</dbReference>
<dbReference type="SUPFAM" id="SSF50156">
    <property type="entry name" value="PDZ domain-like"/>
    <property type="match status" value="1"/>
</dbReference>
<feature type="domain" description="PDZ" evidence="1">
    <location>
        <begin position="157"/>
        <end position="241"/>
    </location>
</feature>
<accession>B4IRV0</accession>
<dbReference type="PANTHER" id="PTHR23031">
    <property type="entry name" value="RHOPHILIN"/>
    <property type="match status" value="1"/>
</dbReference>
<dbReference type="GO" id="GO:0051497">
    <property type="term" value="P:negative regulation of stress fiber assembly"/>
    <property type="evidence" value="ECO:0007669"/>
    <property type="project" value="TreeGrafter"/>
</dbReference>
<feature type="non-terminal residue" evidence="2">
    <location>
        <position position="1"/>
    </location>
</feature>
<dbReference type="PROSITE" id="PS50106">
    <property type="entry name" value="PDZ"/>
    <property type="match status" value="1"/>
</dbReference>
<dbReference type="Proteomes" id="UP000008744">
    <property type="component" value="Unassembled WGS sequence"/>
</dbReference>
<dbReference type="PANTHER" id="PTHR23031:SF15">
    <property type="entry name" value="LD12055P"/>
    <property type="match status" value="1"/>
</dbReference>
<keyword evidence="3" id="KW-1185">Reference proteome</keyword>
<gene>
    <name evidence="2" type="primary">Dper\GL15664</name>
    <name evidence="2" type="ORF">Dper_GL15664</name>
</gene>
<name>B4IRV0_DROPE</name>
<dbReference type="PhylomeDB" id="B4IRV0"/>